<keyword evidence="3" id="KW-1185">Reference proteome</keyword>
<evidence type="ECO:0000313" key="3">
    <source>
        <dbReference type="Proteomes" id="UP000664132"/>
    </source>
</evidence>
<feature type="region of interest" description="Disordered" evidence="1">
    <location>
        <begin position="1"/>
        <end position="25"/>
    </location>
</feature>
<evidence type="ECO:0000313" key="2">
    <source>
        <dbReference type="EMBL" id="KAG4411080.1"/>
    </source>
</evidence>
<evidence type="ECO:0000256" key="1">
    <source>
        <dbReference type="SAM" id="MobiDB-lite"/>
    </source>
</evidence>
<sequence length="379" mass="43495">MFARPSPSTGAASLGREGTTMNPGGDVNDFYNGKLLARTLAVMPNVKKIHVKFGEYPFQDLCLHSLWHTVRKMDGIVGPKSTIQDQPLAVRLYSSMLMGANAAALPFTTLQLDRMPVRCFVPPDEAHIDSPLNHLATMRNAVRHVEKLDVQFSGCNLDYTHLESLTIPHNLSLFMGSMPLQSLDLRCGDSFNTWEHFDPNDTTPRLFYLSSPFYDLTFPHLTTLQISHMAQATQMTPTLYRYLIRYSMLKRLHINSTGRPCSSNDYHPRESRCVWKQTLYKLRDILKLEKFQLLLFTERELVMRGGKMVYDSEQEIYNSDWNEVEGKESPTKQLERFMLGSEDEPWVPCMDHLHELCPLVRAEKNGTYNDGDLAPWQWA</sequence>
<gene>
    <name evidence="2" type="ORF">IFR04_015779</name>
</gene>
<dbReference type="Proteomes" id="UP000664132">
    <property type="component" value="Unassembled WGS sequence"/>
</dbReference>
<accession>A0A8H7T259</accession>
<proteinExistence type="predicted"/>
<name>A0A8H7T259_9HELO</name>
<dbReference type="EMBL" id="JAFJYH010000525">
    <property type="protein sequence ID" value="KAG4411080.1"/>
    <property type="molecule type" value="Genomic_DNA"/>
</dbReference>
<feature type="compositionally biased region" description="Polar residues" evidence="1">
    <location>
        <begin position="1"/>
        <end position="11"/>
    </location>
</feature>
<dbReference type="OrthoDB" id="5422579at2759"/>
<reference evidence="2" key="1">
    <citation type="submission" date="2021-02" db="EMBL/GenBank/DDBJ databases">
        <title>Genome sequence Cadophora malorum strain M34.</title>
        <authorList>
            <person name="Stefanovic E."/>
            <person name="Vu D."/>
            <person name="Scully C."/>
            <person name="Dijksterhuis J."/>
            <person name="Roader J."/>
            <person name="Houbraken J."/>
        </authorList>
    </citation>
    <scope>NUCLEOTIDE SEQUENCE</scope>
    <source>
        <strain evidence="2">M34</strain>
    </source>
</reference>
<protein>
    <submittedName>
        <fullName evidence="2">Uncharacterized protein</fullName>
    </submittedName>
</protein>
<comment type="caution">
    <text evidence="2">The sequence shown here is derived from an EMBL/GenBank/DDBJ whole genome shotgun (WGS) entry which is preliminary data.</text>
</comment>
<dbReference type="AlphaFoldDB" id="A0A8H7T259"/>
<organism evidence="2 3">
    <name type="scientific">Cadophora malorum</name>
    <dbReference type="NCBI Taxonomy" id="108018"/>
    <lineage>
        <taxon>Eukaryota</taxon>
        <taxon>Fungi</taxon>
        <taxon>Dikarya</taxon>
        <taxon>Ascomycota</taxon>
        <taxon>Pezizomycotina</taxon>
        <taxon>Leotiomycetes</taxon>
        <taxon>Helotiales</taxon>
        <taxon>Ploettnerulaceae</taxon>
        <taxon>Cadophora</taxon>
    </lineage>
</organism>